<dbReference type="GO" id="GO:0006364">
    <property type="term" value="P:rRNA processing"/>
    <property type="evidence" value="ECO:0007669"/>
    <property type="project" value="UniProtKB-KW"/>
</dbReference>
<dbReference type="PANTHER" id="PTHR17039">
    <property type="entry name" value="U3 SMALL NUCLEOLAR RIBONUCLEOPROTEIN PROTEIN MPP10"/>
    <property type="match status" value="1"/>
</dbReference>
<keyword evidence="5 7" id="KW-0687">Ribonucleoprotein</keyword>
<keyword evidence="4 7" id="KW-0539">Nucleus</keyword>
<feature type="compositionally biased region" description="Basic and acidic residues" evidence="8">
    <location>
        <begin position="335"/>
        <end position="353"/>
    </location>
</feature>
<accession>A0A6P8PMU2</accession>
<dbReference type="PANTHER" id="PTHR17039:SF0">
    <property type="entry name" value="U3 SMALL NUCLEOLAR RIBONUCLEOPROTEIN PROTEIN MPP10"/>
    <property type="match status" value="1"/>
</dbReference>
<feature type="compositionally biased region" description="Acidic residues" evidence="8">
    <location>
        <begin position="127"/>
        <end position="145"/>
    </location>
</feature>
<keyword evidence="2 7" id="KW-0690">Ribosome biogenesis</keyword>
<evidence type="ECO:0000313" key="9">
    <source>
        <dbReference type="Proteomes" id="UP000515159"/>
    </source>
</evidence>
<dbReference type="GO" id="GO:0034457">
    <property type="term" value="C:Mpp10 complex"/>
    <property type="evidence" value="ECO:0007669"/>
    <property type="project" value="UniProtKB-UniRule"/>
</dbReference>
<feature type="compositionally biased region" description="Acidic residues" evidence="8">
    <location>
        <begin position="225"/>
        <end position="246"/>
    </location>
</feature>
<feature type="compositionally biased region" description="Acidic residues" evidence="8">
    <location>
        <begin position="267"/>
        <end position="307"/>
    </location>
</feature>
<evidence type="ECO:0000256" key="6">
    <source>
        <dbReference type="ARBA" id="ARBA00029455"/>
    </source>
</evidence>
<name>A0A6P8PMU2_GEOSA</name>
<feature type="region of interest" description="Disordered" evidence="8">
    <location>
        <begin position="120"/>
        <end position="173"/>
    </location>
</feature>
<comment type="subcellular location">
    <subcellularLocation>
        <location evidence="1 7">Nucleus</location>
        <location evidence="1 7">Nucleolus</location>
    </subcellularLocation>
</comment>
<feature type="compositionally biased region" description="Acidic residues" evidence="8">
    <location>
        <begin position="163"/>
        <end position="173"/>
    </location>
</feature>
<dbReference type="Proteomes" id="UP000515159">
    <property type="component" value="Chromosome 14"/>
</dbReference>
<keyword evidence="9" id="KW-1185">Reference proteome</keyword>
<comment type="function">
    <text evidence="7">Component of the 60-80S U3 small nucleolar ribonucleoprotein (U3 snoRNP). Required for the early cleavages during pre-18S ribosomal RNA processing.</text>
</comment>
<reference evidence="10" key="1">
    <citation type="submission" date="2025-08" db="UniProtKB">
        <authorList>
            <consortium name="RefSeq"/>
        </authorList>
    </citation>
    <scope>IDENTIFICATION</scope>
</reference>
<evidence type="ECO:0000256" key="1">
    <source>
        <dbReference type="ARBA" id="ARBA00004604"/>
    </source>
</evidence>
<evidence type="ECO:0000256" key="2">
    <source>
        <dbReference type="ARBA" id="ARBA00022517"/>
    </source>
</evidence>
<feature type="compositionally biased region" description="Basic residues" evidence="8">
    <location>
        <begin position="564"/>
        <end position="588"/>
    </location>
</feature>
<dbReference type="FunCoup" id="A0A6P8PMU2">
    <property type="interactions" value="2933"/>
</dbReference>
<dbReference type="GO" id="GO:0005732">
    <property type="term" value="C:sno(s)RNA-containing ribonucleoprotein complex"/>
    <property type="evidence" value="ECO:0007669"/>
    <property type="project" value="UniProtKB-UniRule"/>
</dbReference>
<evidence type="ECO:0000256" key="8">
    <source>
        <dbReference type="SAM" id="MobiDB-lite"/>
    </source>
</evidence>
<evidence type="ECO:0000256" key="4">
    <source>
        <dbReference type="ARBA" id="ARBA00023242"/>
    </source>
</evidence>
<dbReference type="InParanoid" id="A0A6P8PMU2"/>
<sequence>MAAAEAVPFRLEDCLQALDAACAEPVRFLSVQDGLASEFTLLTKALYDFHKQEPAGVKGSPLKELVIKNFDEEQIWQQLELQNAAVLDYFHIVVGKNVNDKGLSLLETCGEDKLVLEEGAASSNDEGSGDESDQSSEDTQEECEGTDEKSKIRQRRKASFSSEDSDGDVDFDIDELEQKTQKVRKRAVRPSEKSIVDDKFFKLAEMETFLDNLEKDKRGSSRQGDEDEEIDYFDDIFSDDDEEEELLTQGKKPVKSSRDLKYKDYFDPVEEEEDDGGEVVEEEASLGEGEAEDDDNTEEDDAMEDAMENVQESTKRVTFDLSDDSEGEDVTEILGGKEKDTVEPKSSFEKRQEKMTEKINVLEKELLGEKSWQLSGEVTGQKRPENSLLEETLLFEHASKTAPVITEETTVQLEDIIKQRIKDQAWDDVIRKVKPKENVFEYKKRLTLDHEKSKLSLAEIYEQEYVKLTQQKSEEEENPKHVEIQKAMDALFLKLDALSNFHFIPKPPVPEVKIVSNLPAISMEEVAPVNVSDAARLAPEEVKEKTKAGDMKTDSEKTATDRKRERRRKKHQKRLRLREKMKRQKLLNKTKPEEAQNRYNKQVAPARLKKLTKEGKATLLMDQGKDKALKSSQAFFSQLQDQVRSQIKVTKEAQKKSKKPQELSAHKLKL</sequence>
<protein>
    <recommendedName>
        <fullName evidence="7">U3 small nucleolar ribonucleoprotein protein MPP10</fullName>
    </recommendedName>
</protein>
<dbReference type="Pfam" id="PF04006">
    <property type="entry name" value="Mpp10"/>
    <property type="match status" value="1"/>
</dbReference>
<feature type="compositionally biased region" description="Basic and acidic residues" evidence="8">
    <location>
        <begin position="256"/>
        <end position="266"/>
    </location>
</feature>
<gene>
    <name evidence="10" type="primary">MPHOSPH10</name>
</gene>
<organism evidence="9 10">
    <name type="scientific">Geotrypetes seraphini</name>
    <name type="common">Gaboon caecilian</name>
    <name type="synonym">Caecilia seraphini</name>
    <dbReference type="NCBI Taxonomy" id="260995"/>
    <lineage>
        <taxon>Eukaryota</taxon>
        <taxon>Metazoa</taxon>
        <taxon>Chordata</taxon>
        <taxon>Craniata</taxon>
        <taxon>Vertebrata</taxon>
        <taxon>Euteleostomi</taxon>
        <taxon>Amphibia</taxon>
        <taxon>Gymnophiona</taxon>
        <taxon>Geotrypetes</taxon>
    </lineage>
</organism>
<comment type="similarity">
    <text evidence="6 7">Belongs to the MPP10 family.</text>
</comment>
<feature type="region of interest" description="Disordered" evidence="8">
    <location>
        <begin position="650"/>
        <end position="670"/>
    </location>
</feature>
<dbReference type="PIRSF" id="PIRSF017300">
    <property type="entry name" value="snoRNP_Mpp10"/>
    <property type="match status" value="1"/>
</dbReference>
<feature type="region of interest" description="Disordered" evidence="8">
    <location>
        <begin position="211"/>
        <end position="353"/>
    </location>
</feature>
<evidence type="ECO:0000313" key="10">
    <source>
        <dbReference type="RefSeq" id="XP_033775998.1"/>
    </source>
</evidence>
<dbReference type="GO" id="GO:0032040">
    <property type="term" value="C:small-subunit processome"/>
    <property type="evidence" value="ECO:0007669"/>
    <property type="project" value="TreeGrafter"/>
</dbReference>
<evidence type="ECO:0000256" key="7">
    <source>
        <dbReference type="PIRNR" id="PIRNR017300"/>
    </source>
</evidence>
<dbReference type="KEGG" id="gsh:117348248"/>
<proteinExistence type="inferred from homology"/>
<evidence type="ECO:0000256" key="5">
    <source>
        <dbReference type="ARBA" id="ARBA00023274"/>
    </source>
</evidence>
<feature type="compositionally biased region" description="Acidic residues" evidence="8">
    <location>
        <begin position="321"/>
        <end position="331"/>
    </location>
</feature>
<keyword evidence="3 7" id="KW-0698">rRNA processing</keyword>
<feature type="compositionally biased region" description="Basic and acidic residues" evidence="8">
    <location>
        <begin position="538"/>
        <end position="563"/>
    </location>
</feature>
<dbReference type="InterPro" id="IPR012173">
    <property type="entry name" value="Mpp10"/>
</dbReference>
<dbReference type="OrthoDB" id="445326at2759"/>
<dbReference type="GeneID" id="117348248"/>
<dbReference type="CTD" id="10199"/>
<feature type="region of interest" description="Disordered" evidence="8">
    <location>
        <begin position="538"/>
        <end position="605"/>
    </location>
</feature>
<dbReference type="AlphaFoldDB" id="A0A6P8PMU2"/>
<evidence type="ECO:0000256" key="3">
    <source>
        <dbReference type="ARBA" id="ARBA00022552"/>
    </source>
</evidence>
<dbReference type="RefSeq" id="XP_033775998.1">
    <property type="nucleotide sequence ID" value="XM_033920107.1"/>
</dbReference>